<sequence>MPDLTMLLIDLAAITLLTVAVYFQRHRRRDLVVAFFGVNIGVFAVCQVLATSEVAVGLGLGLFGVLSIIRLRSSEISQREVAYYFAALAVGLLTGLSQSFSVLPTVLVAVIVVALAIVDHPALFSSYRHRTVQLDEAIGDDTRLRAVLEERLSGDVRALSVQHIDFVNDTTLVDVRYRAHARTTRTAGRAVRAALGEDVAA</sequence>
<keyword evidence="1" id="KW-0812">Transmembrane</keyword>
<keyword evidence="1" id="KW-1133">Transmembrane helix</keyword>
<dbReference type="Proteomes" id="UP000422989">
    <property type="component" value="Chromosome"/>
</dbReference>
<keyword evidence="1" id="KW-0472">Membrane</keyword>
<proteinExistence type="predicted"/>
<dbReference type="EMBL" id="CP032550">
    <property type="protein sequence ID" value="QGU28851.1"/>
    <property type="molecule type" value="Genomic_DNA"/>
</dbReference>
<reference evidence="2 3" key="1">
    <citation type="submission" date="2018-09" db="EMBL/GenBank/DDBJ databases">
        <title>Whole genome sequencing of Microbacterium oryzae strain MB-10T.</title>
        <authorList>
            <person name="Das S.K."/>
        </authorList>
    </citation>
    <scope>NUCLEOTIDE SEQUENCE [LARGE SCALE GENOMIC DNA]</scope>
    <source>
        <strain evidence="2 3">MB-10</strain>
    </source>
</reference>
<dbReference type="RefSeq" id="WP_156241944.1">
    <property type="nucleotide sequence ID" value="NZ_BAAAZL010000004.1"/>
</dbReference>
<accession>A0A6I6EB77</accession>
<feature type="transmembrane region" description="Helical" evidence="1">
    <location>
        <begin position="6"/>
        <end position="24"/>
    </location>
</feature>
<protein>
    <submittedName>
        <fullName evidence="2">DUF4956 domain-containing protein</fullName>
    </submittedName>
</protein>
<name>A0A6I6EB77_9MICO</name>
<dbReference type="KEGG" id="moj:D7D94_07055"/>
<evidence type="ECO:0000313" key="2">
    <source>
        <dbReference type="EMBL" id="QGU28851.1"/>
    </source>
</evidence>
<gene>
    <name evidence="2" type="ORF">D7D94_07055</name>
</gene>
<feature type="transmembrane region" description="Helical" evidence="1">
    <location>
        <begin position="56"/>
        <end position="72"/>
    </location>
</feature>
<dbReference type="Pfam" id="PF16316">
    <property type="entry name" value="DUF4956"/>
    <property type="match status" value="1"/>
</dbReference>
<evidence type="ECO:0000313" key="3">
    <source>
        <dbReference type="Proteomes" id="UP000422989"/>
    </source>
</evidence>
<feature type="transmembrane region" description="Helical" evidence="1">
    <location>
        <begin position="81"/>
        <end position="100"/>
    </location>
</feature>
<dbReference type="OrthoDB" id="3827267at2"/>
<feature type="transmembrane region" description="Helical" evidence="1">
    <location>
        <begin position="106"/>
        <end position="124"/>
    </location>
</feature>
<feature type="transmembrane region" description="Helical" evidence="1">
    <location>
        <begin position="31"/>
        <end position="50"/>
    </location>
</feature>
<dbReference type="AlphaFoldDB" id="A0A6I6EB77"/>
<dbReference type="InterPro" id="IPR032531">
    <property type="entry name" value="DUF4956"/>
</dbReference>
<evidence type="ECO:0000256" key="1">
    <source>
        <dbReference type="SAM" id="Phobius"/>
    </source>
</evidence>
<keyword evidence="3" id="KW-1185">Reference proteome</keyword>
<organism evidence="2 3">
    <name type="scientific">Microbacterium oryzae</name>
    <dbReference type="NCBI Taxonomy" id="743009"/>
    <lineage>
        <taxon>Bacteria</taxon>
        <taxon>Bacillati</taxon>
        <taxon>Actinomycetota</taxon>
        <taxon>Actinomycetes</taxon>
        <taxon>Micrococcales</taxon>
        <taxon>Microbacteriaceae</taxon>
        <taxon>Microbacterium</taxon>
    </lineage>
</organism>